<accession>A0A9Q3I6R7</accession>
<evidence type="ECO:0000256" key="1">
    <source>
        <dbReference type="SAM" id="MobiDB-lite"/>
    </source>
</evidence>
<feature type="compositionally biased region" description="Polar residues" evidence="1">
    <location>
        <begin position="74"/>
        <end position="83"/>
    </location>
</feature>
<name>A0A9Q3I6R7_9BASI</name>
<comment type="caution">
    <text evidence="2">The sequence shown here is derived from an EMBL/GenBank/DDBJ whole genome shotgun (WGS) entry which is preliminary data.</text>
</comment>
<reference evidence="2" key="1">
    <citation type="submission" date="2021-03" db="EMBL/GenBank/DDBJ databases">
        <title>Draft genome sequence of rust myrtle Austropuccinia psidii MF-1, a brazilian biotype.</title>
        <authorList>
            <person name="Quecine M.C."/>
            <person name="Pachon D.M.R."/>
            <person name="Bonatelli M.L."/>
            <person name="Correr F.H."/>
            <person name="Franceschini L.M."/>
            <person name="Leite T.F."/>
            <person name="Margarido G.R.A."/>
            <person name="Almeida C.A."/>
            <person name="Ferrarezi J.A."/>
            <person name="Labate C.A."/>
        </authorList>
    </citation>
    <scope>NUCLEOTIDE SEQUENCE</scope>
    <source>
        <strain evidence="2">MF-1</strain>
    </source>
</reference>
<dbReference type="OrthoDB" id="443401at2759"/>
<evidence type="ECO:0000313" key="3">
    <source>
        <dbReference type="Proteomes" id="UP000765509"/>
    </source>
</evidence>
<keyword evidence="3" id="KW-1185">Reference proteome</keyword>
<dbReference type="AlphaFoldDB" id="A0A9Q3I6R7"/>
<feature type="region of interest" description="Disordered" evidence="1">
    <location>
        <begin position="71"/>
        <end position="97"/>
    </location>
</feature>
<dbReference type="Proteomes" id="UP000765509">
    <property type="component" value="Unassembled WGS sequence"/>
</dbReference>
<organism evidence="2 3">
    <name type="scientific">Austropuccinia psidii MF-1</name>
    <dbReference type="NCBI Taxonomy" id="1389203"/>
    <lineage>
        <taxon>Eukaryota</taxon>
        <taxon>Fungi</taxon>
        <taxon>Dikarya</taxon>
        <taxon>Basidiomycota</taxon>
        <taxon>Pucciniomycotina</taxon>
        <taxon>Pucciniomycetes</taxon>
        <taxon>Pucciniales</taxon>
        <taxon>Sphaerophragmiaceae</taxon>
        <taxon>Austropuccinia</taxon>
    </lineage>
</organism>
<evidence type="ECO:0000313" key="2">
    <source>
        <dbReference type="EMBL" id="MBW0528385.1"/>
    </source>
</evidence>
<protein>
    <submittedName>
        <fullName evidence="2">Uncharacterized protein</fullName>
    </submittedName>
</protein>
<proteinExistence type="predicted"/>
<dbReference type="EMBL" id="AVOT02034314">
    <property type="protein sequence ID" value="MBW0528385.1"/>
    <property type="molecule type" value="Genomic_DNA"/>
</dbReference>
<sequence length="124" mass="13970">MVLVPKTSRLEFEFIQKKFKSQFYLNTSGYQINSIDSQSSSILIIIPSILDQKITQVTNSIEFPNLLAGPFYKNHNQSSSNKTGPYPDERKLDRSTLINPSVKKSQTTLVVENIPSSSLSNRCV</sequence>
<gene>
    <name evidence="2" type="ORF">O181_068100</name>
</gene>